<proteinExistence type="inferred from homology"/>
<comment type="subcellular location">
    <subcellularLocation>
        <location evidence="1">Cell membrane</location>
        <topology evidence="1">Multi-pass membrane protein</topology>
    </subcellularLocation>
</comment>
<sequence length="240" mass="25892">MRQLTLLTTGLRLNYLQVSRNAILPCPPISGCNDDMEELLHWFDLIGIAVFAFSGVLAAGHKQMDLFGAVVLACVTATGGGTVRDIILNIPVFWLEHTYYLWIAAITGVVSFYLIRYLRVPMRLLMVADAIGLAVFVVIGTQKVLEMGYSATIAIVMGVMTGTFGGVIRDVLSGDIPLLLRREIYATAALTGAAVLVALDASGQLPRELVVAIAVFVTLAIRLAALRWNLSAPVARFGQD</sequence>
<evidence type="ECO:0000256" key="2">
    <source>
        <dbReference type="ARBA" id="ARBA00008193"/>
    </source>
</evidence>
<dbReference type="AlphaFoldDB" id="A0A9X2J7G3"/>
<keyword evidence="6 7" id="KW-0472">Membrane</keyword>
<organism evidence="9 10">
    <name type="scientific">Microbulbifer okhotskensis</name>
    <dbReference type="NCBI Taxonomy" id="2926617"/>
    <lineage>
        <taxon>Bacteria</taxon>
        <taxon>Pseudomonadati</taxon>
        <taxon>Pseudomonadota</taxon>
        <taxon>Gammaproteobacteria</taxon>
        <taxon>Cellvibrionales</taxon>
        <taxon>Microbulbiferaceae</taxon>
        <taxon>Microbulbifer</taxon>
    </lineage>
</organism>
<keyword evidence="3" id="KW-1003">Cell membrane</keyword>
<evidence type="ECO:0000256" key="6">
    <source>
        <dbReference type="ARBA" id="ARBA00023136"/>
    </source>
</evidence>
<dbReference type="GO" id="GO:0005886">
    <property type="term" value="C:plasma membrane"/>
    <property type="evidence" value="ECO:0007669"/>
    <property type="project" value="UniProtKB-SubCell"/>
</dbReference>
<name>A0A9X2J7G3_9GAMM</name>
<evidence type="ECO:0000256" key="3">
    <source>
        <dbReference type="ARBA" id="ARBA00022475"/>
    </source>
</evidence>
<keyword evidence="5 7" id="KW-1133">Transmembrane helix</keyword>
<dbReference type="EMBL" id="JALBWM010000079">
    <property type="protein sequence ID" value="MCO1335745.1"/>
    <property type="molecule type" value="Genomic_DNA"/>
</dbReference>
<dbReference type="InterPro" id="IPR005115">
    <property type="entry name" value="Gly_transporter"/>
</dbReference>
<feature type="transmembrane region" description="Helical" evidence="7">
    <location>
        <begin position="39"/>
        <end position="59"/>
    </location>
</feature>
<keyword evidence="10" id="KW-1185">Reference proteome</keyword>
<evidence type="ECO:0000259" key="8">
    <source>
        <dbReference type="Pfam" id="PF03458"/>
    </source>
</evidence>
<protein>
    <submittedName>
        <fullName evidence="9">Trimeric intracellular cation channel family protein</fullName>
    </submittedName>
</protein>
<comment type="caution">
    <text evidence="9">The sequence shown here is derived from an EMBL/GenBank/DDBJ whole genome shotgun (WGS) entry which is preliminary data.</text>
</comment>
<evidence type="ECO:0000313" key="10">
    <source>
        <dbReference type="Proteomes" id="UP001139028"/>
    </source>
</evidence>
<comment type="similarity">
    <text evidence="2">Belongs to the UPF0126 family.</text>
</comment>
<feature type="transmembrane region" description="Helical" evidence="7">
    <location>
        <begin position="99"/>
        <end position="118"/>
    </location>
</feature>
<evidence type="ECO:0000256" key="1">
    <source>
        <dbReference type="ARBA" id="ARBA00004651"/>
    </source>
</evidence>
<feature type="transmembrane region" description="Helical" evidence="7">
    <location>
        <begin position="184"/>
        <end position="203"/>
    </location>
</feature>
<feature type="transmembrane region" description="Helical" evidence="7">
    <location>
        <begin position="209"/>
        <end position="230"/>
    </location>
</feature>
<feature type="transmembrane region" description="Helical" evidence="7">
    <location>
        <begin position="151"/>
        <end position="172"/>
    </location>
</feature>
<feature type="domain" description="Glycine transporter" evidence="8">
    <location>
        <begin position="42"/>
        <end position="114"/>
    </location>
</feature>
<evidence type="ECO:0000256" key="7">
    <source>
        <dbReference type="SAM" id="Phobius"/>
    </source>
</evidence>
<keyword evidence="4 7" id="KW-0812">Transmembrane</keyword>
<reference evidence="9" key="1">
    <citation type="journal article" date="2022" name="Arch. Microbiol.">
        <title>Microbulbifer okhotskensis sp. nov., isolated from a deep bottom sediment of the Okhotsk Sea.</title>
        <authorList>
            <person name="Romanenko L."/>
            <person name="Kurilenko V."/>
            <person name="Otstavnykh N."/>
            <person name="Velansky P."/>
            <person name="Isaeva M."/>
            <person name="Mikhailov V."/>
        </authorList>
    </citation>
    <scope>NUCLEOTIDE SEQUENCE</scope>
    <source>
        <strain evidence="9">OS29</strain>
    </source>
</reference>
<gene>
    <name evidence="9" type="ORF">MO867_15520</name>
</gene>
<feature type="transmembrane region" description="Helical" evidence="7">
    <location>
        <begin position="66"/>
        <end position="87"/>
    </location>
</feature>
<dbReference type="PANTHER" id="PTHR30506:SF3">
    <property type="entry name" value="UPF0126 INNER MEMBRANE PROTEIN YADS-RELATED"/>
    <property type="match status" value="1"/>
</dbReference>
<dbReference type="PANTHER" id="PTHR30506">
    <property type="entry name" value="INNER MEMBRANE PROTEIN"/>
    <property type="match status" value="1"/>
</dbReference>
<evidence type="ECO:0000256" key="5">
    <source>
        <dbReference type="ARBA" id="ARBA00022989"/>
    </source>
</evidence>
<evidence type="ECO:0000256" key="4">
    <source>
        <dbReference type="ARBA" id="ARBA00022692"/>
    </source>
</evidence>
<dbReference type="Pfam" id="PF03458">
    <property type="entry name" value="Gly_transporter"/>
    <property type="match status" value="2"/>
</dbReference>
<accession>A0A9X2J7G3</accession>
<evidence type="ECO:0000313" key="9">
    <source>
        <dbReference type="EMBL" id="MCO1335745.1"/>
    </source>
</evidence>
<feature type="transmembrane region" description="Helical" evidence="7">
    <location>
        <begin position="125"/>
        <end position="145"/>
    </location>
</feature>
<feature type="domain" description="Glycine transporter" evidence="8">
    <location>
        <begin position="127"/>
        <end position="199"/>
    </location>
</feature>
<dbReference type="Proteomes" id="UP001139028">
    <property type="component" value="Unassembled WGS sequence"/>
</dbReference>